<dbReference type="SUPFAM" id="SSF52540">
    <property type="entry name" value="P-loop containing nucleoside triphosphate hydrolases"/>
    <property type="match status" value="1"/>
</dbReference>
<evidence type="ECO:0000259" key="3">
    <source>
        <dbReference type="Pfam" id="PF00931"/>
    </source>
</evidence>
<dbReference type="InterPro" id="IPR000225">
    <property type="entry name" value="Armadillo"/>
</dbReference>
<dbReference type="PANTHER" id="PTHR19851:SF7">
    <property type="entry name" value="F-BOX DOMAIN-CONTAINING PROTEIN"/>
    <property type="match status" value="1"/>
</dbReference>
<evidence type="ECO:0000313" key="4">
    <source>
        <dbReference type="EMBL" id="EFJ19650.1"/>
    </source>
</evidence>
<reference evidence="4 5" key="1">
    <citation type="journal article" date="2011" name="Science">
        <title>The Selaginella genome identifies genetic changes associated with the evolution of vascular plants.</title>
        <authorList>
            <person name="Banks J.A."/>
            <person name="Nishiyama T."/>
            <person name="Hasebe M."/>
            <person name="Bowman J.L."/>
            <person name="Gribskov M."/>
            <person name="dePamphilis C."/>
            <person name="Albert V.A."/>
            <person name="Aono N."/>
            <person name="Aoyama T."/>
            <person name="Ambrose B.A."/>
            <person name="Ashton N.W."/>
            <person name="Axtell M.J."/>
            <person name="Barker E."/>
            <person name="Barker M.S."/>
            <person name="Bennetzen J.L."/>
            <person name="Bonawitz N.D."/>
            <person name="Chapple C."/>
            <person name="Cheng C."/>
            <person name="Correa L.G."/>
            <person name="Dacre M."/>
            <person name="DeBarry J."/>
            <person name="Dreyer I."/>
            <person name="Elias M."/>
            <person name="Engstrom E.M."/>
            <person name="Estelle M."/>
            <person name="Feng L."/>
            <person name="Finet C."/>
            <person name="Floyd S.K."/>
            <person name="Frommer W.B."/>
            <person name="Fujita T."/>
            <person name="Gramzow L."/>
            <person name="Gutensohn M."/>
            <person name="Harholt J."/>
            <person name="Hattori M."/>
            <person name="Heyl A."/>
            <person name="Hirai T."/>
            <person name="Hiwatashi Y."/>
            <person name="Ishikawa M."/>
            <person name="Iwata M."/>
            <person name="Karol K.G."/>
            <person name="Koehler B."/>
            <person name="Kolukisaoglu U."/>
            <person name="Kubo M."/>
            <person name="Kurata T."/>
            <person name="Lalonde S."/>
            <person name="Li K."/>
            <person name="Li Y."/>
            <person name="Litt A."/>
            <person name="Lyons E."/>
            <person name="Manning G."/>
            <person name="Maruyama T."/>
            <person name="Michael T.P."/>
            <person name="Mikami K."/>
            <person name="Miyazaki S."/>
            <person name="Morinaga S."/>
            <person name="Murata T."/>
            <person name="Mueller-Roeber B."/>
            <person name="Nelson D.R."/>
            <person name="Obara M."/>
            <person name="Oguri Y."/>
            <person name="Olmstead R.G."/>
            <person name="Onodera N."/>
            <person name="Petersen B.L."/>
            <person name="Pils B."/>
            <person name="Prigge M."/>
            <person name="Rensing S.A."/>
            <person name="Riano-Pachon D.M."/>
            <person name="Roberts A.W."/>
            <person name="Sato Y."/>
            <person name="Scheller H.V."/>
            <person name="Schulz B."/>
            <person name="Schulz C."/>
            <person name="Shakirov E.V."/>
            <person name="Shibagaki N."/>
            <person name="Shinohara N."/>
            <person name="Shippen D.E."/>
            <person name="Soerensen I."/>
            <person name="Sotooka R."/>
            <person name="Sugimoto N."/>
            <person name="Sugita M."/>
            <person name="Sumikawa N."/>
            <person name="Tanurdzic M."/>
            <person name="Theissen G."/>
            <person name="Ulvskov P."/>
            <person name="Wakazuki S."/>
            <person name="Weng J.K."/>
            <person name="Willats W.W."/>
            <person name="Wipf D."/>
            <person name="Wolf P.G."/>
            <person name="Yang L."/>
            <person name="Zimmer A.D."/>
            <person name="Zhu Q."/>
            <person name="Mitros T."/>
            <person name="Hellsten U."/>
            <person name="Loque D."/>
            <person name="Otillar R."/>
            <person name="Salamov A."/>
            <person name="Schmutz J."/>
            <person name="Shapiro H."/>
            <person name="Lindquist E."/>
            <person name="Lucas S."/>
            <person name="Rokhsar D."/>
            <person name="Grigoriev I.V."/>
        </authorList>
    </citation>
    <scope>NUCLEOTIDE SEQUENCE [LARGE SCALE GENOMIC DNA]</scope>
</reference>
<dbReference type="InParanoid" id="D8S7Q2"/>
<organism evidence="5">
    <name type="scientific">Selaginella moellendorffii</name>
    <name type="common">Spikemoss</name>
    <dbReference type="NCBI Taxonomy" id="88036"/>
    <lineage>
        <taxon>Eukaryota</taxon>
        <taxon>Viridiplantae</taxon>
        <taxon>Streptophyta</taxon>
        <taxon>Embryophyta</taxon>
        <taxon>Tracheophyta</taxon>
        <taxon>Lycopodiopsida</taxon>
        <taxon>Selaginellales</taxon>
        <taxon>Selaginellaceae</taxon>
        <taxon>Selaginella</taxon>
    </lineage>
</organism>
<dbReference type="InterPro" id="IPR036388">
    <property type="entry name" value="WH-like_DNA-bd_sf"/>
</dbReference>
<dbReference type="Gene3D" id="3.40.50.300">
    <property type="entry name" value="P-loop containing nucleotide triphosphate hydrolases"/>
    <property type="match status" value="1"/>
</dbReference>
<keyword evidence="1" id="KW-0677">Repeat</keyword>
<dbReference type="Gene3D" id="1.25.10.10">
    <property type="entry name" value="Leucine-rich Repeat Variant"/>
    <property type="match status" value="2"/>
</dbReference>
<dbReference type="EMBL" id="GL377605">
    <property type="protein sequence ID" value="EFJ19650.1"/>
    <property type="molecule type" value="Genomic_DNA"/>
</dbReference>
<feature type="domain" description="NB-ARC" evidence="3">
    <location>
        <begin position="181"/>
        <end position="324"/>
    </location>
</feature>
<dbReference type="Pfam" id="PF00931">
    <property type="entry name" value="NB-ARC"/>
    <property type="match status" value="1"/>
</dbReference>
<name>D8S7Q2_SELML</name>
<gene>
    <name evidence="4" type="ORF">SELMODRAFT_110560</name>
</gene>
<dbReference type="Gramene" id="EFJ19650">
    <property type="protein sequence ID" value="EFJ19650"/>
    <property type="gene ID" value="SELMODRAFT_110560"/>
</dbReference>
<dbReference type="PANTHER" id="PTHR19851">
    <property type="entry name" value="OS02G0203500 PROTEIN"/>
    <property type="match status" value="1"/>
</dbReference>
<dbReference type="GO" id="GO:0043531">
    <property type="term" value="F:ADP binding"/>
    <property type="evidence" value="ECO:0007669"/>
    <property type="project" value="InterPro"/>
</dbReference>
<evidence type="ECO:0000256" key="1">
    <source>
        <dbReference type="ARBA" id="ARBA00022737"/>
    </source>
</evidence>
<dbReference type="SUPFAM" id="SSF48371">
    <property type="entry name" value="ARM repeat"/>
    <property type="match status" value="1"/>
</dbReference>
<dbReference type="Gene3D" id="1.10.10.10">
    <property type="entry name" value="Winged helix-like DNA-binding domain superfamily/Winged helix DNA-binding domain"/>
    <property type="match status" value="1"/>
</dbReference>
<dbReference type="InterPro" id="IPR016024">
    <property type="entry name" value="ARM-type_fold"/>
</dbReference>
<accession>D8S7Q2</accession>
<dbReference type="eggNOG" id="KOG4658">
    <property type="taxonomic scope" value="Eukaryota"/>
</dbReference>
<evidence type="ECO:0000256" key="2">
    <source>
        <dbReference type="SAM" id="MobiDB-lite"/>
    </source>
</evidence>
<dbReference type="InterPro" id="IPR002182">
    <property type="entry name" value="NB-ARC"/>
</dbReference>
<dbReference type="PRINTS" id="PR00364">
    <property type="entry name" value="DISEASERSIST"/>
</dbReference>
<dbReference type="Proteomes" id="UP000001514">
    <property type="component" value="Unassembled WGS sequence"/>
</dbReference>
<keyword evidence="5" id="KW-1185">Reference proteome</keyword>
<evidence type="ECO:0000313" key="5">
    <source>
        <dbReference type="Proteomes" id="UP000001514"/>
    </source>
</evidence>
<dbReference type="SMART" id="SM00185">
    <property type="entry name" value="ARM"/>
    <property type="match status" value="2"/>
</dbReference>
<sequence>MEALQAVASLIQGAQALLQGVEALSRASRDLSEAPQKIAQLEETLGDLTKLHATLLHNHSSKLHHPELLAQLHSFEALIRDEDFQLGRAKKLVLFRRRKGPLKMKMYLNVVVTAVTGDELSEIVKSMNSQLLEWINKNSIKATIAKAFDKTAEKLTSYLRVQAQPGYHPVASKARKIRALLEDETSSSRKVVLIHGLSGMGKSCLARYVAADPPKRFVHGAVDLLLGQGCSRRSGTPQYHSRLAAKLCHLLRVLGRKRGEIDGLDLEEACQVLQETLLGRSILVVLDDVWEPDIIARFTRLYDNECRFLATTRNQAVYETTTEAEKVEIGTEDVSELSRGILMQHSQLSEEELPATTELLIQRCGHHPLTLAVLGKALFKETRPEQWDKALDDLSTYAAQAPVPVHYLNDKEAESAATVFGSFDYSLHAMTTHARDLFLSLAALCWATPIPEPCLEAIWQALHQDTTFRIVSSKLCDSSLLKRSSSSGSDTFLHYTVHDMVALFLETKTEESIALLLKEHSLIHAESRAAIVPWLYRFGNRRIVKLAEDSLVEVFWSNSEELPAIVLWNVVEVLSTSSTMAELEAASIGFSRILGPELARLFLLGFEDLHAAVARCVANCFARSDYERHTFALVQAGAPEKLAVLVRNHEEFHVRRDAAMVLARLAEFRHDACEEIMREVPLKEVVELLDPRAEETHNPVIDSLMTLARAGEEVAVREIFLAGAGKKLEEMLLSGSEIAQQRAIVALKSFHELGGSSVQGFLRGSGILLRRELPWQAKLSLERLTVLDRKSSFNQRSSSSAPAKRHWIAQKVAVLRDGSEIEQLRAIQELAPAMERAEAGDPQLLDSILSTSLIEVLAAKLDQAASPSPASSSSRQIKHASNRIKSEACFALVKLSAGGSRCIKVMIKAKVVDNLVVAMACSASSALQEAAYSALHNLVFTGRRLVTDQILRGGGGNLVDRVLGLLDAGFQIGLYCVQDLVEIGGKDCIERLLAARVVERLVALEGNSSRMIGGGKFRDSVVEFAKLVGKSSGLSAQEHRVLNSQLVRHARAAVKDPKQMGKITSVLKTSYERGEGSGSGSSGSGSGKRRNSFAGSHSSAVNF</sequence>
<dbReference type="OMA" id="ENDEWHE"/>
<dbReference type="KEGG" id="smo:SELMODRAFT_110560"/>
<feature type="compositionally biased region" description="Polar residues" evidence="2">
    <location>
        <begin position="1093"/>
        <end position="1103"/>
    </location>
</feature>
<proteinExistence type="predicted"/>
<protein>
    <recommendedName>
        <fullName evidence="3">NB-ARC domain-containing protein</fullName>
    </recommendedName>
</protein>
<dbReference type="InterPro" id="IPR027417">
    <property type="entry name" value="P-loop_NTPase"/>
</dbReference>
<dbReference type="InterPro" id="IPR042197">
    <property type="entry name" value="Apaf_helical"/>
</dbReference>
<feature type="region of interest" description="Disordered" evidence="2">
    <location>
        <begin position="1071"/>
        <end position="1103"/>
    </location>
</feature>
<dbReference type="HOGENOM" id="CLU_292298_0_0_1"/>
<feature type="compositionally biased region" description="Gly residues" evidence="2">
    <location>
        <begin position="1076"/>
        <end position="1086"/>
    </location>
</feature>
<dbReference type="AlphaFoldDB" id="D8S7Q2"/>
<dbReference type="InterPro" id="IPR011989">
    <property type="entry name" value="ARM-like"/>
</dbReference>
<dbReference type="Gene3D" id="1.10.8.430">
    <property type="entry name" value="Helical domain of apoptotic protease-activating factors"/>
    <property type="match status" value="1"/>
</dbReference>